<accession>Q23EZ3</accession>
<dbReference type="OrthoDB" id="311164at2759"/>
<feature type="domain" description="EGF-like" evidence="7">
    <location>
        <begin position="435"/>
        <end position="465"/>
    </location>
</feature>
<feature type="domain" description="EGF-like" evidence="7">
    <location>
        <begin position="295"/>
        <end position="324"/>
    </location>
</feature>
<evidence type="ECO:0000313" key="9">
    <source>
        <dbReference type="Proteomes" id="UP000009168"/>
    </source>
</evidence>
<feature type="domain" description="EGF-like" evidence="7">
    <location>
        <begin position="388"/>
        <end position="418"/>
    </location>
</feature>
<organism evidence="8 9">
    <name type="scientific">Tetrahymena thermophila (strain SB210)</name>
    <dbReference type="NCBI Taxonomy" id="312017"/>
    <lineage>
        <taxon>Eukaryota</taxon>
        <taxon>Sar</taxon>
        <taxon>Alveolata</taxon>
        <taxon>Ciliophora</taxon>
        <taxon>Intramacronucleata</taxon>
        <taxon>Oligohymenophorea</taxon>
        <taxon>Hymenostomatida</taxon>
        <taxon>Tetrahymenina</taxon>
        <taxon>Tetrahymenidae</taxon>
        <taxon>Tetrahymena</taxon>
    </lineage>
</organism>
<dbReference type="Gene3D" id="2.10.220.10">
    <property type="entry name" value="Hormone Receptor, Insulin-like Growth Factor Receptor 1, Chain A, domain 2"/>
    <property type="match status" value="8"/>
</dbReference>
<name>Q23EZ3_TETTS</name>
<dbReference type="Proteomes" id="UP000009168">
    <property type="component" value="Unassembled WGS sequence"/>
</dbReference>
<dbReference type="InterPro" id="IPR009030">
    <property type="entry name" value="Growth_fac_rcpt_cys_sf"/>
</dbReference>
<keyword evidence="4" id="KW-0325">Glycoprotein</keyword>
<dbReference type="SUPFAM" id="SSF50978">
    <property type="entry name" value="WD40 repeat-like"/>
    <property type="match status" value="1"/>
</dbReference>
<feature type="domain" description="EGF-like" evidence="7">
    <location>
        <begin position="577"/>
        <end position="607"/>
    </location>
</feature>
<dbReference type="KEGG" id="tet:TTHERM_00643380"/>
<feature type="domain" description="EGF-like" evidence="7">
    <location>
        <begin position="479"/>
        <end position="512"/>
    </location>
</feature>
<reference evidence="9" key="1">
    <citation type="journal article" date="2006" name="PLoS Biol.">
        <title>Macronuclear genome sequence of the ciliate Tetrahymena thermophila, a model eukaryote.</title>
        <authorList>
            <person name="Eisen J.A."/>
            <person name="Coyne R.S."/>
            <person name="Wu M."/>
            <person name="Wu D."/>
            <person name="Thiagarajan M."/>
            <person name="Wortman J.R."/>
            <person name="Badger J.H."/>
            <person name="Ren Q."/>
            <person name="Amedeo P."/>
            <person name="Jones K.M."/>
            <person name="Tallon L.J."/>
            <person name="Delcher A.L."/>
            <person name="Salzberg S.L."/>
            <person name="Silva J.C."/>
            <person name="Haas B.J."/>
            <person name="Majoros W.H."/>
            <person name="Farzad M."/>
            <person name="Carlton J.M."/>
            <person name="Smith R.K. Jr."/>
            <person name="Garg J."/>
            <person name="Pearlman R.E."/>
            <person name="Karrer K.M."/>
            <person name="Sun L."/>
            <person name="Manning G."/>
            <person name="Elde N.C."/>
            <person name="Turkewitz A.P."/>
            <person name="Asai D.J."/>
            <person name="Wilkes D.E."/>
            <person name="Wang Y."/>
            <person name="Cai H."/>
            <person name="Collins K."/>
            <person name="Stewart B.A."/>
            <person name="Lee S.R."/>
            <person name="Wilamowska K."/>
            <person name="Weinberg Z."/>
            <person name="Ruzzo W.L."/>
            <person name="Wloga D."/>
            <person name="Gaertig J."/>
            <person name="Frankel J."/>
            <person name="Tsao C.-C."/>
            <person name="Gorovsky M.A."/>
            <person name="Keeling P.J."/>
            <person name="Waller R.F."/>
            <person name="Patron N.J."/>
            <person name="Cherry J.M."/>
            <person name="Stover N.A."/>
            <person name="Krieger C.J."/>
            <person name="del Toro C."/>
            <person name="Ryder H.F."/>
            <person name="Williamson S.C."/>
            <person name="Barbeau R.A."/>
            <person name="Hamilton E.P."/>
            <person name="Orias E."/>
        </authorList>
    </citation>
    <scope>NUCLEOTIDE SEQUENCE [LARGE SCALE GENOMIC DNA]</scope>
    <source>
        <strain evidence="9">SB210</strain>
    </source>
</reference>
<dbReference type="SUPFAM" id="SSF57184">
    <property type="entry name" value="Growth factor receptor domain"/>
    <property type="match status" value="4"/>
</dbReference>
<feature type="domain" description="EGF-like" evidence="7">
    <location>
        <begin position="633"/>
        <end position="670"/>
    </location>
</feature>
<evidence type="ECO:0000259" key="7">
    <source>
        <dbReference type="SMART" id="SM00181"/>
    </source>
</evidence>
<dbReference type="InterPro" id="IPR000742">
    <property type="entry name" value="EGF"/>
</dbReference>
<dbReference type="CDD" id="cd00064">
    <property type="entry name" value="FU"/>
    <property type="match status" value="4"/>
</dbReference>
<evidence type="ECO:0000256" key="3">
    <source>
        <dbReference type="ARBA" id="ARBA00022729"/>
    </source>
</evidence>
<dbReference type="AlphaFoldDB" id="Q23EZ3"/>
<dbReference type="SMART" id="SM00181">
    <property type="entry name" value="EGF"/>
    <property type="match status" value="9"/>
</dbReference>
<dbReference type="InterPro" id="IPR043601">
    <property type="entry name" value="Rspo_Fu-CRD_dom"/>
</dbReference>
<dbReference type="InterPro" id="IPR006212">
    <property type="entry name" value="Furin_repeat"/>
</dbReference>
<dbReference type="InParanoid" id="Q23EZ3"/>
<feature type="compositionally biased region" description="Basic and acidic residues" evidence="6">
    <location>
        <begin position="999"/>
        <end position="1009"/>
    </location>
</feature>
<feature type="coiled-coil region" evidence="5">
    <location>
        <begin position="1099"/>
        <end position="1126"/>
    </location>
</feature>
<dbReference type="SMART" id="SM00261">
    <property type="entry name" value="FU"/>
    <property type="match status" value="9"/>
</dbReference>
<sequence length="1140" mass="130752">MKLNRNQFYALKNKDQRFAGGLNKLEIYILQGNQIISQNSIAFTNVSYFQRLSDQHVLASNSQYMRIYNVSDLSQPQSFGCNSYQTTGLFYDEDNNIMISACSKFLTLWNKTSKNIAHQYSPVAVFALSPQNITIIQPLTPLNQMTFLASLNDGNKLTIYILQYKDNKLEQLKQMNFSNTATFKSLGQAVAVIDQGTLTFYDSTFTYLGNINQKFLGFDYLKFQNQLILYDNKNIIYTFSATFDFQKCISPCQTCLDNDFSKCMSCFPNTLTVNSNFQCVCQDNQYMDTNNNCLNCNQSCKTCSDSTTCLTCQQGKVLYKKSCQDQCPDGYFQDLNNICQQCPNNCLLCDQTGKCSKCQSNFYLDPTKQCLNSCPDQYYPDNNNICQQCLPNCSKCTSSAQCTKCISNYNLFQNQQCLATCPDKYYPDNNNICQQCLPNCSKCTSSAQCTKCISNYNLFQNQQCLVACPDKYYPDNDNTCQQCMANCFQCNSQTQCSKCQPNYVLSKDFQCILPTCADQYYIDNNNICQQCLSNCSQCSSSTNCNKCLPNFYLYQSSQCLNSCPDQYYSDNNNICQACLSNCSQCTSSTSCNKCLPNFYLLQNSQCLNTCPDQYYQDNVQNKCQQCSTSYCKSCDSNNNCLLCQNNYFLKGNQCVLSCGPGYQQQNSLCVACTSQNCQECKNQIDQCSSCLVNFDIFNNKCIPSCNNNQIRDQNGNCIENISFQLVSRANNQILVIFKNKFILQDIQKSLKVDIPDLQNKFDYNITTQDEYSFKITISTDQQINDTLKVMVSMNDQIGKYQETQQSINMKIQGQEKDKNPSITQSLETATQAVSTATITAIFPLILSGNFWMISSILDISQIIYMTSFIDFKTSNTLDTFLSSQKNFKIPFPNFFEYIDHYEEIEYETPHKISEKNIQGFYLSNMEVLSCFKEIYLEVRKVYLKFKRMKKKQLTIVPHSEQKIKEEDQNLEIKRISSMLKDIQSAVQQENVLNDQSPTKLDDQSPSKSDSRQLISFMAEVDSPQKRILRKAKRVQEQVIKSQSYNNQSQNWGTILRVSQSQYEIQNEPQSAQESKLIQTNRSSSNLILEDDKIIYNNFINELAIQKKQTLTKNQSIQEELNNYQLEQQFRNYNQQSCTNL</sequence>
<dbReference type="Pfam" id="PF15913">
    <property type="entry name" value="Furin-like_2"/>
    <property type="match status" value="1"/>
</dbReference>
<evidence type="ECO:0000256" key="4">
    <source>
        <dbReference type="ARBA" id="ARBA00023180"/>
    </source>
</evidence>
<feature type="domain" description="EGF-like" evidence="7">
    <location>
        <begin position="247"/>
        <end position="294"/>
    </location>
</feature>
<keyword evidence="3" id="KW-0732">Signal</keyword>
<dbReference type="HOGENOM" id="CLU_330786_0_0_1"/>
<dbReference type="GO" id="GO:0005576">
    <property type="term" value="C:extracellular region"/>
    <property type="evidence" value="ECO:0007669"/>
    <property type="project" value="UniProtKB-SubCell"/>
</dbReference>
<feature type="domain" description="EGF-like" evidence="7">
    <location>
        <begin position="530"/>
        <end position="560"/>
    </location>
</feature>
<gene>
    <name evidence="8" type="ORF">TTHERM_00643380</name>
</gene>
<evidence type="ECO:0000256" key="1">
    <source>
        <dbReference type="ARBA" id="ARBA00004613"/>
    </source>
</evidence>
<dbReference type="PANTHER" id="PTHR15332:SF175">
    <property type="entry name" value="PROPROTEIN CONVERTASE SUBTILISIN_KEXIN TYPE 5-LIKE"/>
    <property type="match status" value="1"/>
</dbReference>
<dbReference type="RefSeq" id="XP_001015357.2">
    <property type="nucleotide sequence ID" value="XM_001015357.2"/>
</dbReference>
<dbReference type="EMBL" id="GG662707">
    <property type="protein sequence ID" value="EAR95112.2"/>
    <property type="molecule type" value="Genomic_DNA"/>
</dbReference>
<evidence type="ECO:0000256" key="6">
    <source>
        <dbReference type="SAM" id="MobiDB-lite"/>
    </source>
</evidence>
<keyword evidence="9" id="KW-1185">Reference proteome</keyword>
<evidence type="ECO:0000256" key="2">
    <source>
        <dbReference type="ARBA" id="ARBA00022525"/>
    </source>
</evidence>
<keyword evidence="2" id="KW-0964">Secreted</keyword>
<proteinExistence type="predicted"/>
<evidence type="ECO:0000313" key="8">
    <source>
        <dbReference type="EMBL" id="EAR95112.2"/>
    </source>
</evidence>
<dbReference type="GeneID" id="7839702"/>
<keyword evidence="5" id="KW-0175">Coiled coil</keyword>
<feature type="domain" description="EGF-like" evidence="7">
    <location>
        <begin position="338"/>
        <end position="371"/>
    </location>
</feature>
<evidence type="ECO:0000256" key="5">
    <source>
        <dbReference type="SAM" id="Coils"/>
    </source>
</evidence>
<comment type="subcellular location">
    <subcellularLocation>
        <location evidence="1">Secreted</location>
    </subcellularLocation>
</comment>
<dbReference type="InterPro" id="IPR036322">
    <property type="entry name" value="WD40_repeat_dom_sf"/>
</dbReference>
<protein>
    <recommendedName>
        <fullName evidence="7">EGF-like domain-containing protein</fullName>
    </recommendedName>
</protein>
<dbReference type="PANTHER" id="PTHR15332">
    <property type="entry name" value="PROPROTEIN CONVERTASE SUBTILISIN_KEXIN TYPE 5-LIKE"/>
    <property type="match status" value="1"/>
</dbReference>
<feature type="region of interest" description="Disordered" evidence="6">
    <location>
        <begin position="990"/>
        <end position="1009"/>
    </location>
</feature>